<dbReference type="InterPro" id="IPR012338">
    <property type="entry name" value="Beta-lactam/transpept-like"/>
</dbReference>
<evidence type="ECO:0000313" key="3">
    <source>
        <dbReference type="EMBL" id="AWB69243.1"/>
    </source>
</evidence>
<dbReference type="PANTHER" id="PTHR43283">
    <property type="entry name" value="BETA-LACTAMASE-RELATED"/>
    <property type="match status" value="1"/>
</dbReference>
<sequence length="426" mass="46614">MKKIIIAICLYWLAGLTQAELQVDPKILANPEVLGVSKIRLARLDANLAQYVAQDQLAGGVALVAKQGKVVYLNAFGQQDKEQQVAMQTDSLFRIASQTKAIVSVAIMMLQEEGKLLLSDKVSQYLPAFAHMQVRVKDADGQVSLQKAKRQITIRDLLTHTSGMGYGWGEYAHQWQQAGFTEWYFADKNQPMAVWVNKIAQQPLEAQPGERFVYGFNTDILGVIIEKISGLTLGDFLAQKIFQPLAMHDTYFFVPANKQARLATVYSANGTGNGKITRAPQQGFNVSQGHYLGNPGIAESGGAGLVSTALDYAKFLQMLLNQGRYGEQHILSPSSVALMTTNHLGDIKLDWLPGVGFGLGFTVVNDLGLRGVPGAVGEFGWGGAYHSTYWVDPKNDLLVVYLTQLIPAGDIDDHAKLRALVYQALL</sequence>
<keyword evidence="1" id="KW-0732">Signal</keyword>
<evidence type="ECO:0000256" key="1">
    <source>
        <dbReference type="SAM" id="SignalP"/>
    </source>
</evidence>
<dbReference type="KEGG" id="cate:C2869_22350"/>
<dbReference type="Gene3D" id="3.40.710.10">
    <property type="entry name" value="DD-peptidase/beta-lactamase superfamily"/>
    <property type="match status" value="1"/>
</dbReference>
<keyword evidence="4" id="KW-1185">Reference proteome</keyword>
<organism evidence="3 4">
    <name type="scientific">Saccharobesus litoralis</name>
    <dbReference type="NCBI Taxonomy" id="2172099"/>
    <lineage>
        <taxon>Bacteria</taxon>
        <taxon>Pseudomonadati</taxon>
        <taxon>Pseudomonadota</taxon>
        <taxon>Gammaproteobacteria</taxon>
        <taxon>Alteromonadales</taxon>
        <taxon>Alteromonadaceae</taxon>
        <taxon>Saccharobesus</taxon>
    </lineage>
</organism>
<dbReference type="OrthoDB" id="119951at2"/>
<dbReference type="PANTHER" id="PTHR43283:SF3">
    <property type="entry name" value="BETA-LACTAMASE FAMILY PROTEIN (AFU_ORTHOLOGUE AFUA_5G07500)"/>
    <property type="match status" value="1"/>
</dbReference>
<dbReference type="GO" id="GO:0016787">
    <property type="term" value="F:hydrolase activity"/>
    <property type="evidence" value="ECO:0007669"/>
    <property type="project" value="UniProtKB-KW"/>
</dbReference>
<feature type="domain" description="Beta-lactamase-related" evidence="2">
    <location>
        <begin position="44"/>
        <end position="419"/>
    </location>
</feature>
<evidence type="ECO:0000259" key="2">
    <source>
        <dbReference type="Pfam" id="PF00144"/>
    </source>
</evidence>
<protein>
    <submittedName>
        <fullName evidence="3">Serine hydrolase</fullName>
    </submittedName>
</protein>
<geneLocation type="plasmid" evidence="3">
    <name>unnamed1</name>
</geneLocation>
<name>A0A2S0VYH1_9ALTE</name>
<proteinExistence type="predicted"/>
<feature type="signal peptide" evidence="1">
    <location>
        <begin position="1"/>
        <end position="19"/>
    </location>
</feature>
<keyword evidence="3" id="KW-0614">Plasmid</keyword>
<dbReference type="EMBL" id="CP026605">
    <property type="protein sequence ID" value="AWB69243.1"/>
    <property type="molecule type" value="Genomic_DNA"/>
</dbReference>
<reference evidence="3 4" key="1">
    <citation type="submission" date="2018-01" db="EMBL/GenBank/DDBJ databases">
        <title>Genome sequence of a Cantenovulum-like bacteria.</title>
        <authorList>
            <person name="Tan W.R."/>
            <person name="Lau N.-S."/>
            <person name="Go F."/>
            <person name="Amirul A.-A.A."/>
        </authorList>
    </citation>
    <scope>NUCLEOTIDE SEQUENCE [LARGE SCALE GENOMIC DNA]</scope>
    <source>
        <strain evidence="3 4">CCB-QB4</strain>
        <plasmid evidence="4">Plasmid unnamed1</plasmid>
    </source>
</reference>
<accession>A0A2S0VYH1</accession>
<dbReference type="SUPFAM" id="SSF56601">
    <property type="entry name" value="beta-lactamase/transpeptidase-like"/>
    <property type="match status" value="1"/>
</dbReference>
<evidence type="ECO:0000313" key="4">
    <source>
        <dbReference type="Proteomes" id="UP000244441"/>
    </source>
</evidence>
<dbReference type="InterPro" id="IPR001466">
    <property type="entry name" value="Beta-lactam-related"/>
</dbReference>
<keyword evidence="3" id="KW-0378">Hydrolase</keyword>
<dbReference type="Proteomes" id="UP000244441">
    <property type="component" value="Plasmid unnamed1"/>
</dbReference>
<dbReference type="Pfam" id="PF00144">
    <property type="entry name" value="Beta-lactamase"/>
    <property type="match status" value="1"/>
</dbReference>
<feature type="chain" id="PRO_5015739201" evidence="1">
    <location>
        <begin position="20"/>
        <end position="426"/>
    </location>
</feature>
<gene>
    <name evidence="3" type="ORF">C2869_22350</name>
</gene>
<dbReference type="RefSeq" id="WP_108605278.1">
    <property type="nucleotide sequence ID" value="NZ_CP026605.1"/>
</dbReference>
<dbReference type="InterPro" id="IPR050789">
    <property type="entry name" value="Diverse_Enzym_Activities"/>
</dbReference>
<dbReference type="AlphaFoldDB" id="A0A2S0VYH1"/>